<proteinExistence type="predicted"/>
<dbReference type="EMBL" id="MU267739">
    <property type="protein sequence ID" value="KAH7909840.1"/>
    <property type="molecule type" value="Genomic_DNA"/>
</dbReference>
<organism evidence="1 2">
    <name type="scientific">Hygrophoropsis aurantiaca</name>
    <dbReference type="NCBI Taxonomy" id="72124"/>
    <lineage>
        <taxon>Eukaryota</taxon>
        <taxon>Fungi</taxon>
        <taxon>Dikarya</taxon>
        <taxon>Basidiomycota</taxon>
        <taxon>Agaricomycotina</taxon>
        <taxon>Agaricomycetes</taxon>
        <taxon>Agaricomycetidae</taxon>
        <taxon>Boletales</taxon>
        <taxon>Coniophorineae</taxon>
        <taxon>Hygrophoropsidaceae</taxon>
        <taxon>Hygrophoropsis</taxon>
    </lineage>
</organism>
<protein>
    <submittedName>
        <fullName evidence="1">Uncharacterized protein</fullName>
    </submittedName>
</protein>
<accession>A0ACB8A8X4</accession>
<dbReference type="Proteomes" id="UP000790377">
    <property type="component" value="Unassembled WGS sequence"/>
</dbReference>
<gene>
    <name evidence="1" type="ORF">BJ138DRAFT_1154315</name>
</gene>
<sequence>MALTTDEILALEILPEHLQLCAKRALDGSIKDLKLLRHNNLDSHVLIVLPIFYAHLDVSRIPDKVEPEVVSVILRAKWAFFAIMSIRTQSPVDARARHFIQSKSDVLLSWLPFFYHNFLSPSAETRPWLSHKTITKLEVIEIRVIGQALVLPDGNDGQIRCMIGSIPGLKNTLAHLWQNPIDLIYDATLGVSEERADTIMQLCTFRLTVLAAVVKCTAENSLEGPSMISFFVDHTGGIASFAAQILSYVRGVITEGANIDMSQPFETLRAQVLPLSIALEITTALILSVSKQDAELRESLISNCDISGSLALHRTTTTFIR</sequence>
<name>A0ACB8A8X4_9AGAM</name>
<reference evidence="1" key="1">
    <citation type="journal article" date="2021" name="New Phytol.">
        <title>Evolutionary innovations through gain and loss of genes in the ectomycorrhizal Boletales.</title>
        <authorList>
            <person name="Wu G."/>
            <person name="Miyauchi S."/>
            <person name="Morin E."/>
            <person name="Kuo A."/>
            <person name="Drula E."/>
            <person name="Varga T."/>
            <person name="Kohler A."/>
            <person name="Feng B."/>
            <person name="Cao Y."/>
            <person name="Lipzen A."/>
            <person name="Daum C."/>
            <person name="Hundley H."/>
            <person name="Pangilinan J."/>
            <person name="Johnson J."/>
            <person name="Barry K."/>
            <person name="LaButti K."/>
            <person name="Ng V."/>
            <person name="Ahrendt S."/>
            <person name="Min B."/>
            <person name="Choi I.G."/>
            <person name="Park H."/>
            <person name="Plett J.M."/>
            <person name="Magnuson J."/>
            <person name="Spatafora J.W."/>
            <person name="Nagy L.G."/>
            <person name="Henrissat B."/>
            <person name="Grigoriev I.V."/>
            <person name="Yang Z.L."/>
            <person name="Xu J."/>
            <person name="Martin F.M."/>
        </authorList>
    </citation>
    <scope>NUCLEOTIDE SEQUENCE</scope>
    <source>
        <strain evidence="1">ATCC 28755</strain>
    </source>
</reference>
<evidence type="ECO:0000313" key="2">
    <source>
        <dbReference type="Proteomes" id="UP000790377"/>
    </source>
</evidence>
<comment type="caution">
    <text evidence="1">The sequence shown here is derived from an EMBL/GenBank/DDBJ whole genome shotgun (WGS) entry which is preliminary data.</text>
</comment>
<keyword evidence="2" id="KW-1185">Reference proteome</keyword>
<evidence type="ECO:0000313" key="1">
    <source>
        <dbReference type="EMBL" id="KAH7909840.1"/>
    </source>
</evidence>